<keyword evidence="3" id="KW-1185">Reference proteome</keyword>
<comment type="caution">
    <text evidence="2">The sequence shown here is derived from an EMBL/GenBank/DDBJ whole genome shotgun (WGS) entry which is preliminary data.</text>
</comment>
<evidence type="ECO:0000313" key="2">
    <source>
        <dbReference type="EMBL" id="MBC5688115.1"/>
    </source>
</evidence>
<feature type="domain" description="RNA ligase" evidence="1">
    <location>
        <begin position="201"/>
        <end position="376"/>
    </location>
</feature>
<dbReference type="AlphaFoldDB" id="A0A923LGY7"/>
<name>A0A923LGY7_9FIRM</name>
<dbReference type="Proteomes" id="UP000652477">
    <property type="component" value="Unassembled WGS sequence"/>
</dbReference>
<dbReference type="Pfam" id="PF21189">
    <property type="entry name" value="PHA02142"/>
    <property type="match status" value="1"/>
</dbReference>
<dbReference type="SUPFAM" id="SSF56091">
    <property type="entry name" value="DNA ligase/mRNA capping enzyme, catalytic domain"/>
    <property type="match status" value="1"/>
</dbReference>
<protein>
    <recommendedName>
        <fullName evidence="1">RNA ligase domain-containing protein</fullName>
    </recommendedName>
</protein>
<evidence type="ECO:0000259" key="1">
    <source>
        <dbReference type="Pfam" id="PF09414"/>
    </source>
</evidence>
<proteinExistence type="predicted"/>
<organism evidence="2 3">
    <name type="scientific">Mediterraneibacter hominis</name>
    <dbReference type="NCBI Taxonomy" id="2763054"/>
    <lineage>
        <taxon>Bacteria</taxon>
        <taxon>Bacillati</taxon>
        <taxon>Bacillota</taxon>
        <taxon>Clostridia</taxon>
        <taxon>Lachnospirales</taxon>
        <taxon>Lachnospiraceae</taxon>
        <taxon>Mediterraneibacter</taxon>
    </lineage>
</organism>
<dbReference type="InterPro" id="IPR021122">
    <property type="entry name" value="RNA_ligase_dom_REL/Rnl2"/>
</dbReference>
<evidence type="ECO:0000313" key="3">
    <source>
        <dbReference type="Proteomes" id="UP000652477"/>
    </source>
</evidence>
<dbReference type="RefSeq" id="WP_186874749.1">
    <property type="nucleotide sequence ID" value="NZ_JACOPF010000001.1"/>
</dbReference>
<dbReference type="EMBL" id="JACOPF010000001">
    <property type="protein sequence ID" value="MBC5688115.1"/>
    <property type="molecule type" value="Genomic_DNA"/>
</dbReference>
<gene>
    <name evidence="2" type="ORF">H8S37_04100</name>
</gene>
<sequence length="388" mass="45436">MAERALAHIEKIEWVKPIEGADNIELIGVLGWVCIAKKGEFKPDDKAVYIEIDSKCPESDERFSFLKSKHYKVKTMKLGKFKVISQGLALPITSFPELLDKPIGTDVTTDLKIIYSSLEDVRRKSNKVDPEAKYKSMAVRHKELFKNPVIKKMMKYKSGRKILFLFFGSRKKDNPKKFPEWIKKTDENRIENCPFYLQSEEPWVKTEKLDGTSCTFAVNRLKKGKDKFEYIVCSRNVRQADRNQECYHESNIYWELSDKYDIENKLKEIAIKNNYNRVVIQGEGVGNVQGNPYKLKENDLYVFNIVIDGVRIDNALMEYICKLYEFKTVPIIDTNYYLPKTMEEIKLEADGFSKINPKVRREGFVYRDLYGQQSFKNVSREYLLRHNS</sequence>
<accession>A0A923LGY7</accession>
<reference evidence="2" key="1">
    <citation type="submission" date="2020-08" db="EMBL/GenBank/DDBJ databases">
        <title>Genome public.</title>
        <authorList>
            <person name="Liu C."/>
            <person name="Sun Q."/>
        </authorList>
    </citation>
    <scope>NUCLEOTIDE SEQUENCE</scope>
    <source>
        <strain evidence="2">NSJ-55</strain>
    </source>
</reference>
<dbReference type="Pfam" id="PF09414">
    <property type="entry name" value="RNA_ligase"/>
    <property type="match status" value="1"/>
</dbReference>